<dbReference type="RefSeq" id="WP_012522326.1">
    <property type="nucleotide sequence ID" value="NC_011144.1"/>
</dbReference>
<dbReference type="InterPro" id="IPR041489">
    <property type="entry name" value="PDZ_6"/>
</dbReference>
<dbReference type="PANTHER" id="PTHR42837:SF2">
    <property type="entry name" value="MEMBRANE METALLOPROTEASE ARASP2, CHLOROPLASTIC-RELATED"/>
    <property type="match status" value="1"/>
</dbReference>
<name>B4RBY7_PHEZH</name>
<dbReference type="GO" id="GO:0004222">
    <property type="term" value="F:metalloendopeptidase activity"/>
    <property type="evidence" value="ECO:0007669"/>
    <property type="project" value="InterPro"/>
</dbReference>
<dbReference type="KEGG" id="pzu:PHZ_c1773"/>
<dbReference type="CDD" id="cd06163">
    <property type="entry name" value="S2P-M50_PDZ_RseP-like"/>
    <property type="match status" value="1"/>
</dbReference>
<dbReference type="Pfam" id="PF02163">
    <property type="entry name" value="Peptidase_M50"/>
    <property type="match status" value="1"/>
</dbReference>
<evidence type="ECO:0000259" key="12">
    <source>
        <dbReference type="PROSITE" id="PS50106"/>
    </source>
</evidence>
<comment type="similarity">
    <text evidence="3 11">Belongs to the peptidase M50B family.</text>
</comment>
<organism evidence="13 14">
    <name type="scientific">Phenylobacterium zucineum (strain HLK1)</name>
    <dbReference type="NCBI Taxonomy" id="450851"/>
    <lineage>
        <taxon>Bacteria</taxon>
        <taxon>Pseudomonadati</taxon>
        <taxon>Pseudomonadota</taxon>
        <taxon>Alphaproteobacteria</taxon>
        <taxon>Caulobacterales</taxon>
        <taxon>Caulobacteraceae</taxon>
        <taxon>Phenylobacterium</taxon>
    </lineage>
</organism>
<evidence type="ECO:0000313" key="13">
    <source>
        <dbReference type="EMBL" id="ACG78184.1"/>
    </source>
</evidence>
<comment type="subcellular location">
    <subcellularLocation>
        <location evidence="2">Membrane</location>
        <topology evidence="2">Multi-pass membrane protein</topology>
    </subcellularLocation>
</comment>
<dbReference type="PANTHER" id="PTHR42837">
    <property type="entry name" value="REGULATOR OF SIGMA-E PROTEASE RSEP"/>
    <property type="match status" value="1"/>
</dbReference>
<dbReference type="EC" id="3.4.24.-" evidence="11"/>
<dbReference type="Gene3D" id="2.30.42.10">
    <property type="match status" value="1"/>
</dbReference>
<keyword evidence="10 11" id="KW-0472">Membrane</keyword>
<evidence type="ECO:0000256" key="2">
    <source>
        <dbReference type="ARBA" id="ARBA00004141"/>
    </source>
</evidence>
<evidence type="ECO:0000256" key="9">
    <source>
        <dbReference type="ARBA" id="ARBA00023049"/>
    </source>
</evidence>
<keyword evidence="9 11" id="KW-0482">Metalloprotease</keyword>
<dbReference type="STRING" id="450851.PHZ_c1773"/>
<dbReference type="GO" id="GO:0046872">
    <property type="term" value="F:metal ion binding"/>
    <property type="evidence" value="ECO:0007669"/>
    <property type="project" value="UniProtKB-KW"/>
</dbReference>
<evidence type="ECO:0000256" key="5">
    <source>
        <dbReference type="ARBA" id="ARBA00022692"/>
    </source>
</evidence>
<dbReference type="NCBIfam" id="TIGR00054">
    <property type="entry name" value="RIP metalloprotease RseP"/>
    <property type="match status" value="1"/>
</dbReference>
<dbReference type="EMBL" id="CP000747">
    <property type="protein sequence ID" value="ACG78184.1"/>
    <property type="molecule type" value="Genomic_DNA"/>
</dbReference>
<evidence type="ECO:0000256" key="6">
    <source>
        <dbReference type="ARBA" id="ARBA00022801"/>
    </source>
</evidence>
<feature type="transmembrane region" description="Helical" evidence="11">
    <location>
        <begin position="7"/>
        <end position="25"/>
    </location>
</feature>
<protein>
    <recommendedName>
        <fullName evidence="11">Zinc metalloprotease</fullName>
        <ecNumber evidence="11">3.4.24.-</ecNumber>
    </recommendedName>
</protein>
<dbReference type="GO" id="GO:0006508">
    <property type="term" value="P:proteolysis"/>
    <property type="evidence" value="ECO:0007669"/>
    <property type="project" value="UniProtKB-KW"/>
</dbReference>
<feature type="transmembrane region" description="Helical" evidence="11">
    <location>
        <begin position="119"/>
        <end position="142"/>
    </location>
</feature>
<keyword evidence="8 11" id="KW-1133">Transmembrane helix</keyword>
<accession>B4RBY7</accession>
<evidence type="ECO:0000256" key="11">
    <source>
        <dbReference type="RuleBase" id="RU362031"/>
    </source>
</evidence>
<evidence type="ECO:0000313" key="14">
    <source>
        <dbReference type="Proteomes" id="UP000001868"/>
    </source>
</evidence>
<dbReference type="Proteomes" id="UP000001868">
    <property type="component" value="Chromosome"/>
</dbReference>
<sequence length="404" mass="44152">MQFLQTVLLYVIPFLLVLGVVVTVHELGHFLAAKWLGTKIDRFSIGFGKALASWRDRQGVEWRVAWLPLGGYVRFAGDENMASIPDADDLAAMRKDLVKREGEGALTQYFHFKPLWERAIIVAAGPFANFALAIVIFAALLMSFGEMVLPFRVAQVNPDSAAAAAGFRPGDLIVEANGRPVRRFDEVQQLVRVRAEVPTRFVVERGGERVALTATPRWETQTDAVAGEQRVGVLGLVPAQRPEDFVRVRYDPIKALAGGVQRTWNVLETSVYYLGRMVTGQVGTDQLRGPLGIASVTKNVAQLGAENAPSLGHMLMGVGLNLVQLAALISVSIGFMNLLPVPVLDGGHLLFYAYEAVARRPLAAKVQAAGYRVGLALVLGLMLFATWNDLQRLRVFNLFGGLFS</sequence>
<dbReference type="AlphaFoldDB" id="B4RBY7"/>
<keyword evidence="7 11" id="KW-0862">Zinc</keyword>
<feature type="domain" description="PDZ" evidence="12">
    <location>
        <begin position="153"/>
        <end position="182"/>
    </location>
</feature>
<dbReference type="SMART" id="SM00228">
    <property type="entry name" value="PDZ"/>
    <property type="match status" value="1"/>
</dbReference>
<dbReference type="Pfam" id="PF17820">
    <property type="entry name" value="PDZ_6"/>
    <property type="match status" value="1"/>
</dbReference>
<comment type="cofactor">
    <cofactor evidence="1 11">
        <name>Zn(2+)</name>
        <dbReference type="ChEBI" id="CHEBI:29105"/>
    </cofactor>
</comment>
<keyword evidence="5 11" id="KW-0812">Transmembrane</keyword>
<dbReference type="SUPFAM" id="SSF50156">
    <property type="entry name" value="PDZ domain-like"/>
    <property type="match status" value="1"/>
</dbReference>
<keyword evidence="4 13" id="KW-0645">Protease</keyword>
<dbReference type="HOGENOM" id="CLU_025778_1_0_5"/>
<evidence type="ECO:0000256" key="7">
    <source>
        <dbReference type="ARBA" id="ARBA00022833"/>
    </source>
</evidence>
<dbReference type="InterPro" id="IPR004387">
    <property type="entry name" value="Pept_M50_Zn"/>
</dbReference>
<keyword evidence="14" id="KW-1185">Reference proteome</keyword>
<evidence type="ECO:0000256" key="10">
    <source>
        <dbReference type="ARBA" id="ARBA00023136"/>
    </source>
</evidence>
<reference evidence="13 14" key="1">
    <citation type="journal article" date="2008" name="BMC Genomics">
        <title>Complete genome of Phenylobacterium zucineum - a novel facultative intracellular bacterium isolated from human erythroleukemia cell line K562.</title>
        <authorList>
            <person name="Luo Y."/>
            <person name="Xu X."/>
            <person name="Ding Z."/>
            <person name="Liu Z."/>
            <person name="Zhang B."/>
            <person name="Yan Z."/>
            <person name="Sun J."/>
            <person name="Hu S."/>
            <person name="Hu X."/>
        </authorList>
    </citation>
    <scope>NUCLEOTIDE SEQUENCE [LARGE SCALE GENOMIC DNA]</scope>
    <source>
        <strain evidence="13 14">HLK1</strain>
    </source>
</reference>
<keyword evidence="6 11" id="KW-0378">Hydrolase</keyword>
<dbReference type="PROSITE" id="PS50106">
    <property type="entry name" value="PDZ"/>
    <property type="match status" value="1"/>
</dbReference>
<evidence type="ECO:0000256" key="1">
    <source>
        <dbReference type="ARBA" id="ARBA00001947"/>
    </source>
</evidence>
<dbReference type="eggNOG" id="COG0750">
    <property type="taxonomic scope" value="Bacteria"/>
</dbReference>
<dbReference type="InterPro" id="IPR036034">
    <property type="entry name" value="PDZ_sf"/>
</dbReference>
<feature type="transmembrane region" description="Helical" evidence="11">
    <location>
        <begin position="369"/>
        <end position="387"/>
    </location>
</feature>
<keyword evidence="11" id="KW-0479">Metal-binding</keyword>
<proteinExistence type="inferred from homology"/>
<dbReference type="InterPro" id="IPR001478">
    <property type="entry name" value="PDZ"/>
</dbReference>
<evidence type="ECO:0000256" key="8">
    <source>
        <dbReference type="ARBA" id="ARBA00022989"/>
    </source>
</evidence>
<dbReference type="CDD" id="cd23081">
    <property type="entry name" value="cpPDZ_EcRseP-like"/>
    <property type="match status" value="1"/>
</dbReference>
<evidence type="ECO:0000256" key="4">
    <source>
        <dbReference type="ARBA" id="ARBA00022670"/>
    </source>
</evidence>
<gene>
    <name evidence="13" type="ordered locus">PHZ_c1773</name>
</gene>
<dbReference type="InterPro" id="IPR008915">
    <property type="entry name" value="Peptidase_M50"/>
</dbReference>
<evidence type="ECO:0000256" key="3">
    <source>
        <dbReference type="ARBA" id="ARBA00007931"/>
    </source>
</evidence>
<feature type="transmembrane region" description="Helical" evidence="11">
    <location>
        <begin position="318"/>
        <end position="339"/>
    </location>
</feature>
<dbReference type="GO" id="GO:0016020">
    <property type="term" value="C:membrane"/>
    <property type="evidence" value="ECO:0007669"/>
    <property type="project" value="UniProtKB-SubCell"/>
</dbReference>